<name>A0A0S4ISW9_BODSA</name>
<organism evidence="2 3">
    <name type="scientific">Bodo saltans</name>
    <name type="common">Flagellated protozoan</name>
    <dbReference type="NCBI Taxonomy" id="75058"/>
    <lineage>
        <taxon>Eukaryota</taxon>
        <taxon>Discoba</taxon>
        <taxon>Euglenozoa</taxon>
        <taxon>Kinetoplastea</taxon>
        <taxon>Metakinetoplastina</taxon>
        <taxon>Eubodonida</taxon>
        <taxon>Bodonidae</taxon>
        <taxon>Bodo</taxon>
    </lineage>
</organism>
<proteinExistence type="predicted"/>
<evidence type="ECO:0008006" key="4">
    <source>
        <dbReference type="Google" id="ProtNLM"/>
    </source>
</evidence>
<dbReference type="OMA" id="KWHVEED"/>
<keyword evidence="3" id="KW-1185">Reference proteome</keyword>
<dbReference type="Proteomes" id="UP000051952">
    <property type="component" value="Unassembled WGS sequence"/>
</dbReference>
<evidence type="ECO:0000256" key="1">
    <source>
        <dbReference type="SAM" id="MobiDB-lite"/>
    </source>
</evidence>
<evidence type="ECO:0000313" key="3">
    <source>
        <dbReference type="Proteomes" id="UP000051952"/>
    </source>
</evidence>
<accession>A0A0S4ISW9</accession>
<gene>
    <name evidence="2" type="ORF">BSAL_65060</name>
</gene>
<protein>
    <recommendedName>
        <fullName evidence="4">SAP domain-containing protein</fullName>
    </recommendedName>
</protein>
<dbReference type="AlphaFoldDB" id="A0A0S4ISW9"/>
<dbReference type="VEuPathDB" id="TriTrypDB:BSAL_65060"/>
<dbReference type="EMBL" id="CYKH01000389">
    <property type="protein sequence ID" value="CUF70956.1"/>
    <property type="molecule type" value="Genomic_DNA"/>
</dbReference>
<feature type="compositionally biased region" description="Basic residues" evidence="1">
    <location>
        <begin position="7"/>
        <end position="16"/>
    </location>
</feature>
<evidence type="ECO:0000313" key="2">
    <source>
        <dbReference type="EMBL" id="CUF70956.1"/>
    </source>
</evidence>
<sequence>MTDAKKNSHRLGRIFRKAPTAKGKKLSTRDWSEKSNSSSTAAAIEASFGVNMSALKKIVEDLTEAERIKAALGEDPTLIDEEALQRRMAKFGTDAPVAAAAATTTPIDNEALAKRAERFGTAAGIAAVSAPVSTEELSESIKKRMDRFGTTAAAPAAAAPAAAKKAAPAAVTTTLTFTEEQREALERRAKRFGGAN</sequence>
<reference evidence="3" key="1">
    <citation type="submission" date="2015-09" db="EMBL/GenBank/DDBJ databases">
        <authorList>
            <consortium name="Pathogen Informatics"/>
        </authorList>
    </citation>
    <scope>NUCLEOTIDE SEQUENCE [LARGE SCALE GENOMIC DNA]</scope>
    <source>
        <strain evidence="3">Lake Konstanz</strain>
    </source>
</reference>
<feature type="region of interest" description="Disordered" evidence="1">
    <location>
        <begin position="1"/>
        <end position="38"/>
    </location>
</feature>